<keyword evidence="1" id="KW-0812">Transmembrane</keyword>
<proteinExistence type="predicted"/>
<keyword evidence="1" id="KW-1133">Transmembrane helix</keyword>
<keyword evidence="4" id="KW-1185">Reference proteome</keyword>
<feature type="transmembrane region" description="Helical" evidence="1">
    <location>
        <begin position="654"/>
        <end position="677"/>
    </location>
</feature>
<dbReference type="EMBL" id="VCAU01000102">
    <property type="protein sequence ID" value="KAF9885145.1"/>
    <property type="molecule type" value="Genomic_DNA"/>
</dbReference>
<evidence type="ECO:0000313" key="4">
    <source>
        <dbReference type="Proteomes" id="UP001194746"/>
    </source>
</evidence>
<feature type="domain" description="DUF6536" evidence="2">
    <location>
        <begin position="98"/>
        <end position="254"/>
    </location>
</feature>
<comment type="caution">
    <text evidence="3">The sequence shown here is derived from an EMBL/GenBank/DDBJ whole genome shotgun (WGS) entry which is preliminary data.</text>
</comment>
<name>A0AAD4GQ66_ASPNN</name>
<dbReference type="Pfam" id="PF20163">
    <property type="entry name" value="DUF6536"/>
    <property type="match status" value="1"/>
</dbReference>
<dbReference type="AlphaFoldDB" id="A0AAD4GQ66"/>
<feature type="transmembrane region" description="Helical" evidence="1">
    <location>
        <begin position="155"/>
        <end position="175"/>
    </location>
</feature>
<dbReference type="InterPro" id="IPR046623">
    <property type="entry name" value="DUF6536"/>
</dbReference>
<dbReference type="PANTHER" id="PTHR35395:SF1">
    <property type="entry name" value="DUF6536 DOMAIN-CONTAINING PROTEIN"/>
    <property type="match status" value="1"/>
</dbReference>
<reference evidence="3" key="1">
    <citation type="journal article" date="2019" name="Beilstein J. Org. Chem.">
        <title>Nanangenines: drimane sesquiterpenoids as the dominant metabolite cohort of a novel Australian fungus, Aspergillus nanangensis.</title>
        <authorList>
            <person name="Lacey H.J."/>
            <person name="Gilchrist C.L.M."/>
            <person name="Crombie A."/>
            <person name="Kalaitzis J.A."/>
            <person name="Vuong D."/>
            <person name="Rutledge P.J."/>
            <person name="Turner P."/>
            <person name="Pitt J.I."/>
            <person name="Lacey E."/>
            <person name="Chooi Y.H."/>
            <person name="Piggott A.M."/>
        </authorList>
    </citation>
    <scope>NUCLEOTIDE SEQUENCE</scope>
    <source>
        <strain evidence="3">MST-FP2251</strain>
    </source>
</reference>
<gene>
    <name evidence="3" type="ORF">FE257_000671</name>
</gene>
<evidence type="ECO:0000256" key="1">
    <source>
        <dbReference type="SAM" id="Phobius"/>
    </source>
</evidence>
<evidence type="ECO:0000313" key="3">
    <source>
        <dbReference type="EMBL" id="KAF9885145.1"/>
    </source>
</evidence>
<reference evidence="3" key="2">
    <citation type="submission" date="2020-02" db="EMBL/GenBank/DDBJ databases">
        <authorList>
            <person name="Gilchrist C.L.M."/>
            <person name="Chooi Y.-H."/>
        </authorList>
    </citation>
    <scope>NUCLEOTIDE SEQUENCE</scope>
    <source>
        <strain evidence="3">MST-FP2251</strain>
    </source>
</reference>
<keyword evidence="1" id="KW-0472">Membrane</keyword>
<dbReference type="Proteomes" id="UP001194746">
    <property type="component" value="Unassembled WGS sequence"/>
</dbReference>
<evidence type="ECO:0000259" key="2">
    <source>
        <dbReference type="Pfam" id="PF20163"/>
    </source>
</evidence>
<protein>
    <recommendedName>
        <fullName evidence="2">DUF6536 domain-containing protein</fullName>
    </recommendedName>
</protein>
<feature type="transmembrane region" description="Helical" evidence="1">
    <location>
        <begin position="594"/>
        <end position="615"/>
    </location>
</feature>
<feature type="transmembrane region" description="Helical" evidence="1">
    <location>
        <begin position="215"/>
        <end position="232"/>
    </location>
</feature>
<feature type="transmembrane region" description="Helical" evidence="1">
    <location>
        <begin position="798"/>
        <end position="817"/>
    </location>
</feature>
<dbReference type="PANTHER" id="PTHR35395">
    <property type="entry name" value="DUF6536 DOMAIN-CONTAINING PROTEIN"/>
    <property type="match status" value="1"/>
</dbReference>
<accession>A0AAD4GQ66</accession>
<feature type="transmembrane region" description="Helical" evidence="1">
    <location>
        <begin position="485"/>
        <end position="504"/>
    </location>
</feature>
<sequence length="897" mass="98510">MGSRTKPWIWFQSVFTRQRYRSVSRHVADEVALDDINDKREAPPVLSIPLTFLNPKSKRESKLRALRSGNFTQLQEQVSADEIAAEDGTASKRPKRCWIDGVYLCAKASSVILLLHLIFVAIAAGLASRYPNQRGFGSGSVMYEGSCVVTKRWSIGLHLIINILGTAILGASNYCMQTLVAPTREDIDRAHAQHRWLDIGCASLRNLLAVGRRRSVLWAILMLTATPFHLLYNSMIFESIGTNEFGYIVAPSDMKSDNIGNMATPELQKCFIYPNYRIWGNMTWPDFATLIAEEKYDRISTEQCMSHFNETNQRGIKALIALTPDLSVADGGNDAILSVQVLEGVPSSSSTSGSYAVNHFGTNGYAAHDNKIWAGSYSSDDITLAVDGGPVYYTYNMTSVEDCVGEGGTHLACTHATEVMKWVNSNPTITISHVRNYIDAHDMRDIKAESTVSCGTTPSWHEYTVAECLAIPAEQHCRLMYSPPISIVIALATLVKVVIMFIACQVANSQFVPLLTLGDAVASFIASSDPTTAGMCWLSRASVGRGEWKGLTKHHSIVTEAVQDRPVESATPVYKSLPRGRRWMQVPSMKRSTMTIILGLALIAVGAYLLQSAIISDWLEYTPNSTLSTTLLQKWWAQIDSNAYNFVDGSGLDVSALSAVVIANVPQLAITICYYFYNSVLTSMVAAAEYSAYGTSRKPLRMTWPVQDSEQLSTYWLSLPYQYSVPMLVMYTVLHWLVSQSIFYVTLIPYRPDGQVDWGSDRLLNPTAEPSGFTSMDPNSSYGGSGGKTVNSLAYSPLSLFVALLVGAIMILVLVGLSCRKFKSNMPVAGSCSAAISAACHPPHDEDSQKAVLGELMWGESLQAPLCATEHEFEIDKGHCCFTSLETKGPSEKTLYA</sequence>
<feature type="transmembrane region" description="Helical" evidence="1">
    <location>
        <begin position="102"/>
        <end position="127"/>
    </location>
</feature>
<feature type="transmembrane region" description="Helical" evidence="1">
    <location>
        <begin position="728"/>
        <end position="750"/>
    </location>
</feature>
<organism evidence="3 4">
    <name type="scientific">Aspergillus nanangensis</name>
    <dbReference type="NCBI Taxonomy" id="2582783"/>
    <lineage>
        <taxon>Eukaryota</taxon>
        <taxon>Fungi</taxon>
        <taxon>Dikarya</taxon>
        <taxon>Ascomycota</taxon>
        <taxon>Pezizomycotina</taxon>
        <taxon>Eurotiomycetes</taxon>
        <taxon>Eurotiomycetidae</taxon>
        <taxon>Eurotiales</taxon>
        <taxon>Aspergillaceae</taxon>
        <taxon>Aspergillus</taxon>
        <taxon>Aspergillus subgen. Circumdati</taxon>
    </lineage>
</organism>